<evidence type="ECO:0000256" key="2">
    <source>
        <dbReference type="SAM" id="MobiDB-lite"/>
    </source>
</evidence>
<dbReference type="UCSC" id="CG12693-RB">
    <property type="organism name" value="d. melanogaster"/>
</dbReference>
<feature type="compositionally biased region" description="Polar residues" evidence="2">
    <location>
        <begin position="1"/>
        <end position="16"/>
    </location>
</feature>
<dbReference type="OrthoDB" id="7856917at2759"/>
<reference evidence="3 5" key="6">
    <citation type="journal article" date="2005" name="PLoS Comput. Biol.">
        <title>Combined evidence annotation of transposable elements in genome sequences.</title>
        <authorList>
            <person name="Quesneville H."/>
            <person name="Bergman C.M."/>
            <person name="Andrieu O."/>
            <person name="Autard D."/>
            <person name="Nouaud D."/>
            <person name="Ashburner M."/>
            <person name="Anxolabehere D."/>
        </authorList>
    </citation>
    <scope>NUCLEOTIDE SEQUENCE [LARGE SCALE GENOMIC DNA]</scope>
    <source>
        <strain evidence="5">Berkeley</strain>
    </source>
</reference>
<name>Q9W4L0_DROME</name>
<reference evidence="3 5" key="3">
    <citation type="journal article" date="2002" name="Genome Biol.">
        <title>Annotation of the Drosophila melanogaster euchromatic genome: a systematic review.</title>
        <authorList>
            <person name="Misra S."/>
            <person name="Crosby M.A."/>
            <person name="Mungall C.J."/>
            <person name="Matthews B.B."/>
            <person name="Campbell K.S."/>
            <person name="Hradecky P."/>
            <person name="Huang Y."/>
            <person name="Kaminker J.S."/>
            <person name="Millburn G.H."/>
            <person name="Prochnik S.E."/>
            <person name="Smith C.D."/>
            <person name="Tupy J.L."/>
            <person name="Whitfied E.J."/>
            <person name="Bayraktaroglu L."/>
            <person name="Berman B.P."/>
            <person name="Bettencourt B.R."/>
            <person name="Celniker S.E."/>
            <person name="de Grey A.D."/>
            <person name="Drysdale R.A."/>
            <person name="Harris N.L."/>
            <person name="Richter J."/>
            <person name="Russo S."/>
            <person name="Schroeder A.J."/>
            <person name="Shu S.Q."/>
            <person name="Stapleton M."/>
            <person name="Yamada C."/>
            <person name="Ashburner M."/>
            <person name="Gelbart W.M."/>
            <person name="Rubin G.M."/>
            <person name="Lewis S.E."/>
        </authorList>
    </citation>
    <scope>GENOME REANNOTATION</scope>
    <source>
        <strain evidence="5">Berkeley</strain>
    </source>
</reference>
<dbReference type="STRING" id="7227.FBpp0070622"/>
<dbReference type="AlphaFoldDB" id="Q9W4L0"/>
<reference evidence="3 5" key="5">
    <citation type="journal article" date="2002" name="Genome Biol.">
        <title>Heterochromatic sequences in a Drosophila whole-genome shotgun assembly.</title>
        <authorList>
            <person name="Hoskins R.A."/>
            <person name="Smith C.D."/>
            <person name="Carlson J.W."/>
            <person name="Carvalho A.B."/>
            <person name="Halpern A."/>
            <person name="Kaminker J.S."/>
            <person name="Kennedy C."/>
            <person name="Mungall C.J."/>
            <person name="Sullivan B.A."/>
            <person name="Sutton G.G."/>
            <person name="Yasuhara J.C."/>
            <person name="Wakimoto B.T."/>
            <person name="Myers E.W."/>
            <person name="Celniker S.E."/>
            <person name="Rubin G.M."/>
            <person name="Karpen G.H."/>
        </authorList>
    </citation>
    <scope>NUCLEOTIDE SEQUENCE [LARGE SCALE GENOMIC DNA]</scope>
    <source>
        <strain evidence="5">Berkeley</strain>
    </source>
</reference>
<reference evidence="3 5" key="9">
    <citation type="journal article" date="2015" name="G3 (Bethesda)">
        <title>Gene Model Annotations for Drosophila melanogaster: Impact of High-Throughput Data.</title>
        <authorList>
            <consortium name="FlyBase Consortium"/>
            <person name="Matthews B.B."/>
            <person name="Dos Santos G."/>
            <person name="Crosby M.A."/>
            <person name="Emmert D.B."/>
            <person name="St Pierre S.E."/>
            <person name="Gramates L.S."/>
            <person name="Zhou P."/>
            <person name="Schroeder A.J."/>
            <person name="Falls K."/>
            <person name="Strelets V."/>
            <person name="Russo S.M."/>
            <person name="Gelbart W.M."/>
            <person name="null"/>
        </authorList>
    </citation>
    <scope>NUCLEOTIDE SEQUENCE [LARGE SCALE GENOMIC DNA]</scope>
    <source>
        <strain evidence="5">Berkeley</strain>
    </source>
</reference>
<dbReference type="BioGRID-ORCS" id="31375">
    <property type="hits" value="0 hits in 1 CRISPR screen"/>
</dbReference>
<reference evidence="3 5" key="10">
    <citation type="journal article" date="2015" name="G3 (Bethesda)">
        <title>Gene Model Annotations for Drosophila melanogaster: The Rule-Benders.</title>
        <authorList>
            <consortium name="FlyBase Consortium"/>
            <person name="Crosby M.A."/>
            <person name="Gramates L.S."/>
            <person name="Dos Santos G."/>
            <person name="Matthews B.B."/>
            <person name="St Pierre S.E."/>
            <person name="Zhou P."/>
            <person name="Schroeder A.J."/>
            <person name="Falls K."/>
            <person name="Emmert D.B."/>
            <person name="Russo S.M."/>
            <person name="Gelbart W.M."/>
            <person name="null"/>
        </authorList>
    </citation>
    <scope>NUCLEOTIDE SEQUENCE [LARGE SCALE GENOMIC DNA]</scope>
    <source>
        <strain evidence="5">Berkeley</strain>
    </source>
</reference>
<dbReference type="InParanoid" id="Q9W4L0"/>
<evidence type="ECO:0000256" key="1">
    <source>
        <dbReference type="SAM" id="Coils"/>
    </source>
</evidence>
<dbReference type="eggNOG" id="ENOG502TCFZ">
    <property type="taxonomic scope" value="Eukaryota"/>
</dbReference>
<dbReference type="Proteomes" id="UP000000803">
    <property type="component" value="Chromosome X"/>
</dbReference>
<feature type="region of interest" description="Disordered" evidence="2">
    <location>
        <begin position="94"/>
        <end position="126"/>
    </location>
</feature>
<reference evidence="3 5" key="8">
    <citation type="journal article" date="2007" name="Science">
        <title>Sequence finishing and mapping of Drosophila melanogaster heterochromatin.</title>
        <authorList>
            <person name="Hoskins R.A."/>
            <person name="Carlson J.W."/>
            <person name="Kennedy C."/>
            <person name="Acevedo D."/>
            <person name="Evans-Holm M."/>
            <person name="Frise E."/>
            <person name="Wan K.H."/>
            <person name="Park S."/>
            <person name="Mendez-Lago M."/>
            <person name="Rossi F."/>
            <person name="Villasante A."/>
            <person name="Dimitri P."/>
            <person name="Karpen G.H."/>
            <person name="Celniker S.E."/>
        </authorList>
    </citation>
    <scope>NUCLEOTIDE SEQUENCE [LARGE SCALE GENOMIC DNA]</scope>
    <source>
        <strain evidence="5">Berkeley</strain>
    </source>
</reference>
<reference evidence="3 5" key="11">
    <citation type="journal article" date="2015" name="Genome Res.">
        <title>The Release 6 reference sequence of the Drosophila melanogaster genome.</title>
        <authorList>
            <person name="Hoskins R.A."/>
            <person name="Carlson J.W."/>
            <person name="Wan K.H."/>
            <person name="Park S."/>
            <person name="Mendez I."/>
            <person name="Galle S.E."/>
            <person name="Booth B.W."/>
            <person name="Pfeiffer B.D."/>
            <person name="George R.A."/>
            <person name="Svirskas R."/>
            <person name="Krzywinski M."/>
            <person name="Schein J."/>
            <person name="Accardo M.C."/>
            <person name="Damia E."/>
            <person name="Messina G."/>
            <person name="Mendez-Lago M."/>
            <person name="de Pablos B."/>
            <person name="Demakova O.V."/>
            <person name="Andreyeva E.N."/>
            <person name="Boldyreva L.V."/>
            <person name="Marra M."/>
            <person name="Carvalho A.B."/>
            <person name="Dimitri P."/>
            <person name="Villasante A."/>
            <person name="Zhimulev I.F."/>
            <person name="Rubin G.M."/>
            <person name="Karpen G.H."/>
            <person name="Celniker S.E."/>
        </authorList>
    </citation>
    <scope>NUCLEOTIDE SEQUENCE [LARGE SCALE GENOMIC DNA]</scope>
    <source>
        <strain evidence="5">Berkeley</strain>
    </source>
</reference>
<evidence type="ECO:0000313" key="4">
    <source>
        <dbReference type="FlyBase" id="FBgn0029705"/>
    </source>
</evidence>
<protein>
    <submittedName>
        <fullName evidence="3">Uncharacterized protein</fullName>
    </submittedName>
</protein>
<keyword evidence="5" id="KW-1185">Reference proteome</keyword>
<dbReference type="VEuPathDB" id="VectorBase:FBgn0029705"/>
<evidence type="ECO:0000313" key="5">
    <source>
        <dbReference type="Proteomes" id="UP000000803"/>
    </source>
</evidence>
<dbReference type="PhylomeDB" id="Q9W4L0"/>
<dbReference type="AGR" id="FB:FBgn0029705"/>
<dbReference type="GeneID" id="31375"/>
<dbReference type="EMBL" id="AE014298">
    <property type="protein sequence ID" value="AAF45941.2"/>
    <property type="molecule type" value="Genomic_DNA"/>
</dbReference>
<dbReference type="HOGENOM" id="CLU_038307_0_0_1"/>
<keyword evidence="1" id="KW-0175">Coiled coil</keyword>
<gene>
    <name evidence="3" type="primary">Dmel\CG12693</name>
    <name evidence="3 4" type="ORF">CG12693</name>
    <name evidence="3" type="ORF">Dmel_CG12693</name>
</gene>
<proteinExistence type="predicted"/>
<dbReference type="Bgee" id="FBgn0029705">
    <property type="expression patterns" value="Expressed in mid-late elongation-stage spermatid (Drosophila) in testis and 19 other cell types or tissues"/>
</dbReference>
<dbReference type="RefSeq" id="NP_572161.1">
    <property type="nucleotide sequence ID" value="NM_131933.2"/>
</dbReference>
<feature type="coiled-coil region" evidence="1">
    <location>
        <begin position="209"/>
        <end position="243"/>
    </location>
</feature>
<reference evidence="3 5" key="1">
    <citation type="journal article" date="2000" name="Science">
        <title>The genome sequence of Drosophila melanogaster.</title>
        <authorList>
            <person name="Adams M.D."/>
            <person name="Celniker S.E."/>
            <person name="Holt R.A."/>
            <person name="Evans C.A."/>
            <person name="Gocayne J.D."/>
            <person name="Amanatides P.G."/>
            <person name="Scherer S.E."/>
            <person name="Li P.W."/>
            <person name="Hoskins R.A."/>
            <person name="Galle R.F."/>
            <person name="George R.A."/>
            <person name="Lewis S.E."/>
            <person name="Richards S."/>
            <person name="Ashburner M."/>
            <person name="Henderson S.N."/>
            <person name="Sutton G.G."/>
            <person name="Wortman J.R."/>
            <person name="Yandell M.D."/>
            <person name="Zhang Q."/>
            <person name="Chen L.X."/>
            <person name="Brandon R.C."/>
            <person name="Rogers Y.H."/>
            <person name="Blazej R.G."/>
            <person name="Champe M."/>
            <person name="Pfeiffer B.D."/>
            <person name="Wan K.H."/>
            <person name="Doyle C."/>
            <person name="Baxter E.G."/>
            <person name="Helt G."/>
            <person name="Nelson C.R."/>
            <person name="Gabor G.L."/>
            <person name="Abril J.F."/>
            <person name="Agbayani A."/>
            <person name="An H.J."/>
            <person name="Andrews-Pfannkoch C."/>
            <person name="Baldwin D."/>
            <person name="Ballew R.M."/>
            <person name="Basu A."/>
            <person name="Baxendale J."/>
            <person name="Bayraktaroglu L."/>
            <person name="Beasley E.M."/>
            <person name="Beeson K.Y."/>
            <person name="Benos P.V."/>
            <person name="Berman B.P."/>
            <person name="Bhandari D."/>
            <person name="Bolshakov S."/>
            <person name="Borkova D."/>
            <person name="Botchan M.R."/>
            <person name="Bouck J."/>
            <person name="Brokstein P."/>
            <person name="Brottier P."/>
            <person name="Burtis K.C."/>
            <person name="Busam D.A."/>
            <person name="Butler H."/>
            <person name="Cadieu E."/>
            <person name="Center A."/>
            <person name="Chandra I."/>
            <person name="Cherry J.M."/>
            <person name="Cawley S."/>
            <person name="Dahlke C."/>
            <person name="Davenport L.B."/>
            <person name="Davies P."/>
            <person name="de Pablos B."/>
            <person name="Delcher A."/>
            <person name="Deng Z."/>
            <person name="Mays A.D."/>
            <person name="Dew I."/>
            <person name="Dietz S.M."/>
            <person name="Dodson K."/>
            <person name="Doup L.E."/>
            <person name="Downes M."/>
            <person name="Dugan-Rocha S."/>
            <person name="Dunkov B.C."/>
            <person name="Dunn P."/>
            <person name="Durbin K.J."/>
            <person name="Evangelista C.C."/>
            <person name="Ferraz C."/>
            <person name="Ferriera S."/>
            <person name="Fleischmann W."/>
            <person name="Fosler C."/>
            <person name="Gabrielian A.E."/>
            <person name="Garg N.S."/>
            <person name="Gelbart W.M."/>
            <person name="Glasser K."/>
            <person name="Glodek A."/>
            <person name="Gong F."/>
            <person name="Gorrell J.H."/>
            <person name="Gu Z."/>
            <person name="Guan P."/>
            <person name="Harris M."/>
            <person name="Harris N.L."/>
            <person name="Harvey D."/>
            <person name="Heiman T.J."/>
            <person name="Hernandez J.R."/>
            <person name="Houck J."/>
            <person name="Hostin D."/>
            <person name="Houston K.A."/>
            <person name="Howland T.J."/>
            <person name="Wei M.H."/>
            <person name="Ibegwam C."/>
            <person name="Jalali M."/>
            <person name="Kalush F."/>
            <person name="Karpen G.H."/>
            <person name="Ke Z."/>
            <person name="Kennison J.A."/>
            <person name="Ketchum K.A."/>
            <person name="Kimmel B.E."/>
            <person name="Kodira C.D."/>
            <person name="Kraft C."/>
            <person name="Kravitz S."/>
            <person name="Kulp D."/>
            <person name="Lai Z."/>
            <person name="Lasko P."/>
            <person name="Lei Y."/>
            <person name="Levitsky A.A."/>
            <person name="Li J."/>
            <person name="Li Z."/>
            <person name="Liang Y."/>
            <person name="Lin X."/>
            <person name="Liu X."/>
            <person name="Mattei B."/>
            <person name="McIntosh T.C."/>
            <person name="McLeod M.P."/>
            <person name="McPherson D."/>
            <person name="Merkulov G."/>
            <person name="Milshina N.V."/>
            <person name="Mobarry C."/>
            <person name="Morris J."/>
            <person name="Moshrefi A."/>
            <person name="Mount S.M."/>
            <person name="Moy M."/>
            <person name="Murphy B."/>
            <person name="Murphy L."/>
            <person name="Muzny D.M."/>
            <person name="Nelson D.L."/>
            <person name="Nelson D.R."/>
            <person name="Nelson K.A."/>
            <person name="Nixon K."/>
            <person name="Nusskern D.R."/>
            <person name="Pacleb J.M."/>
            <person name="Palazzolo M."/>
            <person name="Pittman G.S."/>
            <person name="Pan S."/>
            <person name="Pollard J."/>
            <person name="Puri V."/>
            <person name="Reese M.G."/>
            <person name="Reinert K."/>
            <person name="Remington K."/>
            <person name="Saunders R.D."/>
            <person name="Scheeler F."/>
            <person name="Shen H."/>
            <person name="Shue B.C."/>
            <person name="Siden-Kiamos I."/>
            <person name="Simpson M."/>
            <person name="Skupski M.P."/>
            <person name="Smith T."/>
            <person name="Spier E."/>
            <person name="Spradling A.C."/>
            <person name="Stapleton M."/>
            <person name="Strong R."/>
            <person name="Sun E."/>
            <person name="Svirskas R."/>
            <person name="Tector C."/>
            <person name="Turner R."/>
            <person name="Venter E."/>
            <person name="Wang A.H."/>
            <person name="Wang X."/>
            <person name="Wang Z.Y."/>
            <person name="Wassarman D.A."/>
            <person name="Weinstock G.M."/>
            <person name="Weissenbach J."/>
            <person name="Williams S.M."/>
            <person name="WoodageT"/>
            <person name="Worley K.C."/>
            <person name="Wu D."/>
            <person name="Yang S."/>
            <person name="Yao Q.A."/>
            <person name="Ye J."/>
            <person name="Yeh R.F."/>
            <person name="Zaveri J.S."/>
            <person name="Zhan M."/>
            <person name="Zhang G."/>
            <person name="Zhao Q."/>
            <person name="Zheng L."/>
            <person name="Zheng X.H."/>
            <person name="Zhong F.N."/>
            <person name="Zhong W."/>
            <person name="Zhou X."/>
            <person name="Zhu S."/>
            <person name="Zhu X."/>
            <person name="Smith H.O."/>
            <person name="Gibbs R.A."/>
            <person name="Myers E.W."/>
            <person name="Rubin G.M."/>
            <person name="Venter J.C."/>
        </authorList>
    </citation>
    <scope>NUCLEOTIDE SEQUENCE [LARGE SCALE GENOMIC DNA]</scope>
    <source>
        <strain evidence="5">Berkeley</strain>
    </source>
</reference>
<dbReference type="KEGG" id="dme:Dmel_CG12693"/>
<dbReference type="PaxDb" id="7227-FBpp0070622"/>
<evidence type="ECO:0000313" key="3">
    <source>
        <dbReference type="EMBL" id="AAF45941.2"/>
    </source>
</evidence>
<reference evidence="3 5" key="7">
    <citation type="journal article" date="2007" name="Science">
        <title>The Release 5.1 annotation of Drosophila melanogaster heterochromatin.</title>
        <authorList>
            <person name="Smith C.D."/>
            <person name="Shu S."/>
            <person name="Mungall C.J."/>
            <person name="Karpen G.H."/>
        </authorList>
    </citation>
    <scope>NUCLEOTIDE SEQUENCE [LARGE SCALE GENOMIC DNA]</scope>
    <source>
        <strain evidence="5">Berkeley</strain>
    </source>
</reference>
<reference evidence="3 5" key="2">
    <citation type="journal article" date="2002" name="Genome Biol.">
        <title>Finishing a whole-genome shotgun: release 3 of the Drosophila melanogaster euchromatic genome sequence.</title>
        <authorList>
            <person name="Celniker S.E."/>
            <person name="Wheeler D.A."/>
            <person name="Kronmiller B."/>
            <person name="Carlson J.W."/>
            <person name="Halpern A."/>
            <person name="Patel S."/>
            <person name="Adams M."/>
            <person name="Champe M."/>
            <person name="Dugan S.P."/>
            <person name="Frise E."/>
            <person name="Hodgson A."/>
            <person name="George R.A."/>
            <person name="Hoskins R.A."/>
            <person name="Laverty T."/>
            <person name="Muzny D.M."/>
            <person name="Nelson C.R."/>
            <person name="Pacleb J.M."/>
            <person name="Park S."/>
            <person name="Pfeiffer B.D."/>
            <person name="Richards S."/>
            <person name="Sodergren E.J."/>
            <person name="Svirskas R."/>
            <person name="Tabor P.E."/>
            <person name="Wan K."/>
            <person name="Stapleton M."/>
            <person name="Sutton G.G."/>
            <person name="Venter C."/>
            <person name="Weinstock G."/>
            <person name="Scherer S.E."/>
            <person name="Myers E.W."/>
            <person name="Gibbs R.A."/>
            <person name="Rubin G.M."/>
        </authorList>
    </citation>
    <scope>NUCLEOTIDE SEQUENCE [LARGE SCALE GENOMIC DNA]</scope>
    <source>
        <strain evidence="5">Berkeley</strain>
    </source>
</reference>
<dbReference type="ExpressionAtlas" id="Q9W4L0">
    <property type="expression patterns" value="baseline and differential"/>
</dbReference>
<reference evidence="3 5" key="4">
    <citation type="journal article" date="2002" name="Genome Biol.">
        <title>The transposable elements of the Drosophila melanogaster euchromatin: a genomics perspective.</title>
        <authorList>
            <person name="Kaminker J.S."/>
            <person name="Bergman C.M."/>
            <person name="Kronmiller B."/>
            <person name="Carlson J."/>
            <person name="Svirskas R."/>
            <person name="Patel S."/>
            <person name="Frise E."/>
            <person name="Wheeler D.A."/>
            <person name="Lewis S.E."/>
            <person name="Rubin G.M."/>
            <person name="Ashburner M."/>
            <person name="Celniker S.E."/>
        </authorList>
    </citation>
    <scope>NUCLEOTIDE SEQUENCE [LARGE SCALE GENOMIC DNA]</scope>
    <source>
        <strain evidence="5">Berkeley</strain>
    </source>
</reference>
<feature type="compositionally biased region" description="Polar residues" evidence="2">
    <location>
        <begin position="102"/>
        <end position="113"/>
    </location>
</feature>
<dbReference type="FlyBase" id="FBgn0029705">
    <property type="gene designation" value="CG12693"/>
</dbReference>
<dbReference type="OMA" id="HTLVRKY"/>
<feature type="region of interest" description="Disordered" evidence="2">
    <location>
        <begin position="1"/>
        <end position="30"/>
    </location>
</feature>
<dbReference type="IntAct" id="Q9W4L0">
    <property type="interactions" value="1"/>
</dbReference>
<sequence length="425" mass="49227">MSAPKRSNTKQPFDNQQDLEELYPVDVDTLNDPMTNWKDVDRQLEEGMDELELMFNRLVSQPLKGKGLPNDNSRNLNSSNPIIHHLYDSPLPVAKGSCEPSAGNSNSNLLQNPEDNDPKIEESESEQADVLEIDAGVRFLAIRFFNILLAKCWRRRTAEVNDLHTLVRKYQAHAVRTQTELLTRNQMICTQQRRGQLLNNQLLQAIDRLRVAMQNCTELDTELKQLREREVALNNKLASKSLECEYIDEMLNNFRSDMFHQLANYREGAAELAKQQRRALQLEYENADLEDALLTMKDKFLMQNDQMSVALGEKQRKLDAAYETLRYYEQELIHLEIRYRETLSQTGLEVELQKEVSSLKEKMSFTRRLILYMAAVKWQSFRSCIYHVVAGILDCVAPSFTTPPMKDNLLRIGMVAIFLLNARMY</sequence>
<dbReference type="SMR" id="Q9W4L0"/>
<accession>Q9W4L0</accession>
<organism evidence="3 5">
    <name type="scientific">Drosophila melanogaster</name>
    <name type="common">Fruit fly</name>
    <dbReference type="NCBI Taxonomy" id="7227"/>
    <lineage>
        <taxon>Eukaryota</taxon>
        <taxon>Metazoa</taxon>
        <taxon>Ecdysozoa</taxon>
        <taxon>Arthropoda</taxon>
        <taxon>Hexapoda</taxon>
        <taxon>Insecta</taxon>
        <taxon>Pterygota</taxon>
        <taxon>Neoptera</taxon>
        <taxon>Endopterygota</taxon>
        <taxon>Diptera</taxon>
        <taxon>Brachycera</taxon>
        <taxon>Muscomorpha</taxon>
        <taxon>Ephydroidea</taxon>
        <taxon>Drosophilidae</taxon>
        <taxon>Drosophila</taxon>
        <taxon>Sophophora</taxon>
    </lineage>
</organism>